<sequence length="91" mass="10281">MSNGQQQPSAYYLPEPGLQAPPAGYHPPPQQDAPYYLPQQHTPCVTVPPLQATKKVDPKKKKEDDCWTDCWTECCPDCCLWILYIALCKSD</sequence>
<protein>
    <submittedName>
        <fullName evidence="2">Uncharacterized protein</fullName>
    </submittedName>
</protein>
<evidence type="ECO:0000256" key="1">
    <source>
        <dbReference type="SAM" id="MobiDB-lite"/>
    </source>
</evidence>
<feature type="region of interest" description="Disordered" evidence="1">
    <location>
        <begin position="1"/>
        <end position="40"/>
    </location>
</feature>
<dbReference type="AlphaFoldDB" id="A0A147BFJ8"/>
<name>A0A147BFJ8_IXORI</name>
<proteinExistence type="predicted"/>
<organism evidence="2">
    <name type="scientific">Ixodes ricinus</name>
    <name type="common">Common tick</name>
    <name type="synonym">Acarus ricinus</name>
    <dbReference type="NCBI Taxonomy" id="34613"/>
    <lineage>
        <taxon>Eukaryota</taxon>
        <taxon>Metazoa</taxon>
        <taxon>Ecdysozoa</taxon>
        <taxon>Arthropoda</taxon>
        <taxon>Chelicerata</taxon>
        <taxon>Arachnida</taxon>
        <taxon>Acari</taxon>
        <taxon>Parasitiformes</taxon>
        <taxon>Ixodida</taxon>
        <taxon>Ixodoidea</taxon>
        <taxon>Ixodidae</taxon>
        <taxon>Ixodinae</taxon>
        <taxon>Ixodes</taxon>
    </lineage>
</organism>
<reference evidence="2" key="1">
    <citation type="journal article" date="2018" name="PLoS Negl. Trop. Dis.">
        <title>Sialome diversity of ticks revealed by RNAseq of single tick salivary glands.</title>
        <authorList>
            <person name="Perner J."/>
            <person name="Kropackova S."/>
            <person name="Kopacek P."/>
            <person name="Ribeiro J.M."/>
        </authorList>
    </citation>
    <scope>NUCLEOTIDE SEQUENCE</scope>
    <source>
        <strain evidence="2">Siblings of single egg batch collected in Ceske Budejovice</strain>
        <tissue evidence="2">Salivary glands</tissue>
    </source>
</reference>
<accession>A0A147BFJ8</accession>
<dbReference type="EMBL" id="GEGO01006349">
    <property type="protein sequence ID" value="JAR89055.1"/>
    <property type="molecule type" value="Transcribed_RNA"/>
</dbReference>
<evidence type="ECO:0000313" key="2">
    <source>
        <dbReference type="EMBL" id="JAR89055.1"/>
    </source>
</evidence>